<feature type="transmembrane region" description="Helical" evidence="10">
    <location>
        <begin position="130"/>
        <end position="155"/>
    </location>
</feature>
<dbReference type="AlphaFoldDB" id="A0ABD0SP37"/>
<keyword evidence="7 10" id="KW-0472">Membrane</keyword>
<evidence type="ECO:0000256" key="5">
    <source>
        <dbReference type="ARBA" id="ARBA00022824"/>
    </source>
</evidence>
<protein>
    <recommendedName>
        <fullName evidence="3">Guided entry of tail-anchored proteins factor 1</fullName>
    </recommendedName>
    <alternativeName>
        <fullName evidence="8">Tail-anchored protein insertion receptor WRB</fullName>
    </alternativeName>
    <alternativeName>
        <fullName evidence="9">Tryptophan-rich basic protein</fullName>
    </alternativeName>
</protein>
<feature type="transmembrane region" description="Helical" evidence="10">
    <location>
        <begin position="98"/>
        <end position="118"/>
    </location>
</feature>
<comment type="caution">
    <text evidence="11">The sequence shown here is derived from an EMBL/GenBank/DDBJ whole genome shotgun (WGS) entry which is preliminary data.</text>
</comment>
<accession>A0ABD0SP37</accession>
<dbReference type="GO" id="GO:0090150">
    <property type="term" value="P:establishment of protein localization to membrane"/>
    <property type="evidence" value="ECO:0007669"/>
    <property type="project" value="UniProtKB-ARBA"/>
</dbReference>
<evidence type="ECO:0000256" key="6">
    <source>
        <dbReference type="ARBA" id="ARBA00022989"/>
    </source>
</evidence>
<dbReference type="Pfam" id="PF04420">
    <property type="entry name" value="CHD5"/>
    <property type="match status" value="1"/>
</dbReference>
<evidence type="ECO:0000256" key="2">
    <source>
        <dbReference type="ARBA" id="ARBA00010799"/>
    </source>
</evidence>
<reference evidence="11 12" key="1">
    <citation type="submission" date="2024-06" db="EMBL/GenBank/DDBJ databases">
        <title>A chromosome-level genome assembly of beet webworm, Loxostege sticticalis.</title>
        <authorList>
            <person name="Zhang Y."/>
        </authorList>
    </citation>
    <scope>NUCLEOTIDE SEQUENCE [LARGE SCALE GENOMIC DNA]</scope>
    <source>
        <strain evidence="11">AQ028</strain>
        <tissue evidence="11">Male pupae</tissue>
    </source>
</reference>
<keyword evidence="4 10" id="KW-0812">Transmembrane</keyword>
<comment type="similarity">
    <text evidence="2">Belongs to the WRB/GET1 family.</text>
</comment>
<dbReference type="InterPro" id="IPR028945">
    <property type="entry name" value="Get1"/>
</dbReference>
<evidence type="ECO:0000256" key="3">
    <source>
        <dbReference type="ARBA" id="ARBA00017951"/>
    </source>
</evidence>
<dbReference type="InterPro" id="IPR029012">
    <property type="entry name" value="Helix_hairpin_bin_sf"/>
</dbReference>
<keyword evidence="5" id="KW-0256">Endoplasmic reticulum</keyword>
<dbReference type="GO" id="GO:0005789">
    <property type="term" value="C:endoplasmic reticulum membrane"/>
    <property type="evidence" value="ECO:0007669"/>
    <property type="project" value="UniProtKB-SubCell"/>
</dbReference>
<evidence type="ECO:0000256" key="9">
    <source>
        <dbReference type="ARBA" id="ARBA00033006"/>
    </source>
</evidence>
<organism evidence="11 12">
    <name type="scientific">Loxostege sticticalis</name>
    <name type="common">Beet webworm moth</name>
    <dbReference type="NCBI Taxonomy" id="481309"/>
    <lineage>
        <taxon>Eukaryota</taxon>
        <taxon>Metazoa</taxon>
        <taxon>Ecdysozoa</taxon>
        <taxon>Arthropoda</taxon>
        <taxon>Hexapoda</taxon>
        <taxon>Insecta</taxon>
        <taxon>Pterygota</taxon>
        <taxon>Neoptera</taxon>
        <taxon>Endopterygota</taxon>
        <taxon>Lepidoptera</taxon>
        <taxon>Glossata</taxon>
        <taxon>Ditrysia</taxon>
        <taxon>Pyraloidea</taxon>
        <taxon>Crambidae</taxon>
        <taxon>Pyraustinae</taxon>
        <taxon>Loxostege</taxon>
    </lineage>
</organism>
<evidence type="ECO:0000256" key="4">
    <source>
        <dbReference type="ARBA" id="ARBA00022692"/>
    </source>
</evidence>
<evidence type="ECO:0000256" key="10">
    <source>
        <dbReference type="SAM" id="Phobius"/>
    </source>
</evidence>
<evidence type="ECO:0000256" key="1">
    <source>
        <dbReference type="ARBA" id="ARBA00004477"/>
    </source>
</evidence>
<dbReference type="EMBL" id="JBEDNZ010000017">
    <property type="protein sequence ID" value="KAL0821604.1"/>
    <property type="molecule type" value="Genomic_DNA"/>
</dbReference>
<keyword evidence="6 10" id="KW-1133">Transmembrane helix</keyword>
<evidence type="ECO:0000313" key="12">
    <source>
        <dbReference type="Proteomes" id="UP001549921"/>
    </source>
</evidence>
<name>A0ABD0SP37_LOXSC</name>
<comment type="subcellular location">
    <subcellularLocation>
        <location evidence="1">Endoplasmic reticulum membrane</location>
        <topology evidence="1">Multi-pass membrane protein</topology>
    </subcellularLocation>
</comment>
<feature type="transmembrane region" description="Helical" evidence="10">
    <location>
        <begin position="6"/>
        <end position="27"/>
    </location>
</feature>
<evidence type="ECO:0000256" key="7">
    <source>
        <dbReference type="ARBA" id="ARBA00023136"/>
    </source>
</evidence>
<gene>
    <name evidence="11" type="ORF">ABMA28_005054</name>
</gene>
<dbReference type="PANTHER" id="PTHR42650">
    <property type="entry name" value="TAIL-ANCHORED PROTEIN INSERTION RECEPTOR WRB"/>
    <property type="match status" value="1"/>
</dbReference>
<evidence type="ECO:0000313" key="11">
    <source>
        <dbReference type="EMBL" id="KAL0821604.1"/>
    </source>
</evidence>
<sequence length="169" mass="19046">MLEVINGFLMVYFIVLCAFNILVPYIVKPVAACFSRPSSEERTLWEQILKLKAEQKSISMKDEFAAYSKIQRKINKLEGQLKDGSQSRMSKSIAIKSSVQIILQVVLALLTIVSVIWFRREPIVALKTNLFPFAAMLSYPSGMPNAISTHVWVLVSNVSLRTLLKPIIS</sequence>
<proteinExistence type="inferred from homology"/>
<dbReference type="PANTHER" id="PTHR42650:SF1">
    <property type="entry name" value="GUIDED ENTRY OF TAIL-ANCHORED PROTEINS FACTOR 1"/>
    <property type="match status" value="1"/>
</dbReference>
<dbReference type="Gene3D" id="1.10.287.660">
    <property type="entry name" value="Helix hairpin bin"/>
    <property type="match status" value="1"/>
</dbReference>
<evidence type="ECO:0000256" key="8">
    <source>
        <dbReference type="ARBA" id="ARBA00032437"/>
    </source>
</evidence>
<dbReference type="Proteomes" id="UP001549921">
    <property type="component" value="Unassembled WGS sequence"/>
</dbReference>